<evidence type="ECO:0000256" key="15">
    <source>
        <dbReference type="SAM" id="MobiDB-lite"/>
    </source>
</evidence>
<evidence type="ECO:0000259" key="16">
    <source>
        <dbReference type="PROSITE" id="PS50994"/>
    </source>
</evidence>
<evidence type="ECO:0000256" key="6">
    <source>
        <dbReference type="ARBA" id="ARBA00022750"/>
    </source>
</evidence>
<dbReference type="GO" id="GO:0004190">
    <property type="term" value="F:aspartic-type endopeptidase activity"/>
    <property type="evidence" value="ECO:0007669"/>
    <property type="project" value="UniProtKB-KW"/>
</dbReference>
<keyword evidence="1" id="KW-0645">Protease</keyword>
<name>A0A0A9AFY1_ARUDO</name>
<dbReference type="AlphaFoldDB" id="A0A0A9AFY1"/>
<dbReference type="GO" id="GO:0006508">
    <property type="term" value="P:proteolysis"/>
    <property type="evidence" value="ECO:0007669"/>
    <property type="project" value="UniProtKB-KW"/>
</dbReference>
<dbReference type="SUPFAM" id="SSF56672">
    <property type="entry name" value="DNA/RNA polymerases"/>
    <property type="match status" value="1"/>
</dbReference>
<protein>
    <recommendedName>
        <fullName evidence="16">Integrase catalytic domain-containing protein</fullName>
    </recommendedName>
</protein>
<dbReference type="InterPro" id="IPR041588">
    <property type="entry name" value="Integrase_H2C2"/>
</dbReference>
<dbReference type="PROSITE" id="PS50994">
    <property type="entry name" value="INTEGRASE"/>
    <property type="match status" value="1"/>
</dbReference>
<dbReference type="GO" id="GO:0003964">
    <property type="term" value="F:RNA-directed DNA polymerase activity"/>
    <property type="evidence" value="ECO:0007669"/>
    <property type="project" value="UniProtKB-KW"/>
</dbReference>
<keyword evidence="9" id="KW-0460">Magnesium</keyword>
<dbReference type="Pfam" id="PF17921">
    <property type="entry name" value="Integrase_H2C2"/>
    <property type="match status" value="1"/>
</dbReference>
<dbReference type="InterPro" id="IPR012337">
    <property type="entry name" value="RNaseH-like_sf"/>
</dbReference>
<dbReference type="GO" id="GO:0004519">
    <property type="term" value="F:endonuclease activity"/>
    <property type="evidence" value="ECO:0007669"/>
    <property type="project" value="UniProtKB-KW"/>
</dbReference>
<evidence type="ECO:0000256" key="12">
    <source>
        <dbReference type="ARBA" id="ARBA00022932"/>
    </source>
</evidence>
<keyword evidence="5" id="KW-0479">Metal-binding</keyword>
<evidence type="ECO:0000256" key="8">
    <source>
        <dbReference type="ARBA" id="ARBA00022801"/>
    </source>
</evidence>
<evidence type="ECO:0000256" key="10">
    <source>
        <dbReference type="ARBA" id="ARBA00022908"/>
    </source>
</evidence>
<dbReference type="Pfam" id="PF17917">
    <property type="entry name" value="RT_RNaseH"/>
    <property type="match status" value="1"/>
</dbReference>
<dbReference type="Gene3D" id="3.30.420.10">
    <property type="entry name" value="Ribonuclease H-like superfamily/Ribonuclease H"/>
    <property type="match status" value="1"/>
</dbReference>
<evidence type="ECO:0000256" key="1">
    <source>
        <dbReference type="ARBA" id="ARBA00022670"/>
    </source>
</evidence>
<dbReference type="GO" id="GO:0046872">
    <property type="term" value="F:metal ion binding"/>
    <property type="evidence" value="ECO:0007669"/>
    <property type="project" value="UniProtKB-KW"/>
</dbReference>
<dbReference type="InterPro" id="IPR056924">
    <property type="entry name" value="SH3_Tf2-1"/>
</dbReference>
<organism evidence="17">
    <name type="scientific">Arundo donax</name>
    <name type="common">Giant reed</name>
    <name type="synonym">Donax arundinaceus</name>
    <dbReference type="NCBI Taxonomy" id="35708"/>
    <lineage>
        <taxon>Eukaryota</taxon>
        <taxon>Viridiplantae</taxon>
        <taxon>Streptophyta</taxon>
        <taxon>Embryophyta</taxon>
        <taxon>Tracheophyta</taxon>
        <taxon>Spermatophyta</taxon>
        <taxon>Magnoliopsida</taxon>
        <taxon>Liliopsida</taxon>
        <taxon>Poales</taxon>
        <taxon>Poaceae</taxon>
        <taxon>PACMAD clade</taxon>
        <taxon>Arundinoideae</taxon>
        <taxon>Arundineae</taxon>
        <taxon>Arundo</taxon>
    </lineage>
</organism>
<keyword evidence="6" id="KW-0064">Aspartyl protease</keyword>
<dbReference type="GO" id="GO:0006310">
    <property type="term" value="P:DNA recombination"/>
    <property type="evidence" value="ECO:0007669"/>
    <property type="project" value="UniProtKB-KW"/>
</dbReference>
<dbReference type="InterPro" id="IPR050951">
    <property type="entry name" value="Retrovirus_Pol_polyprotein"/>
</dbReference>
<evidence type="ECO:0000256" key="3">
    <source>
        <dbReference type="ARBA" id="ARBA00022695"/>
    </source>
</evidence>
<keyword evidence="7" id="KW-0255">Endonuclease</keyword>
<dbReference type="PANTHER" id="PTHR37984">
    <property type="entry name" value="PROTEIN CBG26694"/>
    <property type="match status" value="1"/>
</dbReference>
<keyword evidence="2" id="KW-0808">Transferase</keyword>
<feature type="compositionally biased region" description="Basic and acidic residues" evidence="15">
    <location>
        <begin position="636"/>
        <end position="646"/>
    </location>
</feature>
<dbReference type="EMBL" id="GBRH01249117">
    <property type="protein sequence ID" value="JAD48778.1"/>
    <property type="molecule type" value="Transcribed_RNA"/>
</dbReference>
<evidence type="ECO:0000256" key="2">
    <source>
        <dbReference type="ARBA" id="ARBA00022679"/>
    </source>
</evidence>
<evidence type="ECO:0000256" key="13">
    <source>
        <dbReference type="ARBA" id="ARBA00023125"/>
    </source>
</evidence>
<keyword evidence="14" id="KW-0233">DNA recombination</keyword>
<dbReference type="InterPro" id="IPR041373">
    <property type="entry name" value="RT_RNaseH"/>
</dbReference>
<evidence type="ECO:0000313" key="17">
    <source>
        <dbReference type="EMBL" id="JAD48778.1"/>
    </source>
</evidence>
<feature type="region of interest" description="Disordered" evidence="15">
    <location>
        <begin position="619"/>
        <end position="646"/>
    </location>
</feature>
<evidence type="ECO:0000256" key="5">
    <source>
        <dbReference type="ARBA" id="ARBA00022723"/>
    </source>
</evidence>
<keyword evidence="3" id="KW-0548">Nucleotidyltransferase</keyword>
<dbReference type="GO" id="GO:0003677">
    <property type="term" value="F:DNA binding"/>
    <property type="evidence" value="ECO:0007669"/>
    <property type="project" value="UniProtKB-KW"/>
</dbReference>
<keyword evidence="13" id="KW-0238">DNA-binding</keyword>
<evidence type="ECO:0000256" key="7">
    <source>
        <dbReference type="ARBA" id="ARBA00022759"/>
    </source>
</evidence>
<sequence length="646" mass="73500">MQEDHPIAFLSKALCPRNQGLSTYEKECLAIILAVDHWRPYLQHDEFILRIDHKSLTHLTQQRVHSPLQQRALTKLMSLQYQLQYKQGQFNKVADALSRRTPTAESELVAISICKPAWLDTVIQSYQDDPFTKKLLLQFSLPKVVSSEYSLLDGVLRYKGRIWIGINSDIQHHIITALHNSALGGHSGFYATYHQIKRLFAWTNMKATIKAFIQKCTACQQAKTERVATPGLLQPLPIPDQIWSVVSLDFIEGLPKSANHDTILVVLDKFSKYAHFIALTHPFTALQVAKVYMSNIFKLHGLPKAIISDRDRIFTSTLWQELFRLAQTHLQLSSSYHPQTDGQTEHVNQCLEAYLRCTVHSCPGNWFHWLPLAEYWYNTSYHTSLGSTPFEVLYGRKPRDLGVLPLQDSTVSDLSSWLKERNIIQNLLQQQLARAQHRQKQQADKHRSERSFEVGDSVYLKLQTYIQTPIAQRSNQKLAFRYYGPFNILAKVGAVAYKLQLPADSHIHPVVHVSQLKKAVGPDAIVSSELPPSVSVLQDIQTPACILDHKLIKRGKSTVARVLIQWKELLVDMATWEDLDEMRWRFPHSTAWGQAVLQEEGNVTDGTPREPAMGGTRFGGTMEANQAHAGKRARQGHHDGVRSVTR</sequence>
<dbReference type="SUPFAM" id="SSF54160">
    <property type="entry name" value="Chromo domain-like"/>
    <property type="match status" value="1"/>
</dbReference>
<dbReference type="GO" id="GO:0003887">
    <property type="term" value="F:DNA-directed DNA polymerase activity"/>
    <property type="evidence" value="ECO:0007669"/>
    <property type="project" value="UniProtKB-KW"/>
</dbReference>
<keyword evidence="4" id="KW-0540">Nuclease</keyword>
<reference evidence="17" key="1">
    <citation type="submission" date="2014-09" db="EMBL/GenBank/DDBJ databases">
        <authorList>
            <person name="Magalhaes I.L.F."/>
            <person name="Oliveira U."/>
            <person name="Santos F.R."/>
            <person name="Vidigal T.H.D.A."/>
            <person name="Brescovit A.D."/>
            <person name="Santos A.J."/>
        </authorList>
    </citation>
    <scope>NUCLEOTIDE SEQUENCE</scope>
    <source>
        <tissue evidence="17">Shoot tissue taken approximately 20 cm above the soil surface</tissue>
    </source>
</reference>
<dbReference type="PANTHER" id="PTHR37984:SF5">
    <property type="entry name" value="PROTEIN NYNRIN-LIKE"/>
    <property type="match status" value="1"/>
</dbReference>
<accession>A0A0A9AFY1</accession>
<evidence type="ECO:0000256" key="14">
    <source>
        <dbReference type="ARBA" id="ARBA00023172"/>
    </source>
</evidence>
<reference evidence="17" key="2">
    <citation type="journal article" date="2015" name="Data Brief">
        <title>Shoot transcriptome of the giant reed, Arundo donax.</title>
        <authorList>
            <person name="Barrero R.A."/>
            <person name="Guerrero F.D."/>
            <person name="Moolhuijzen P."/>
            <person name="Goolsby J.A."/>
            <person name="Tidwell J."/>
            <person name="Bellgard S.E."/>
            <person name="Bellgard M.I."/>
        </authorList>
    </citation>
    <scope>NUCLEOTIDE SEQUENCE</scope>
    <source>
        <tissue evidence="17">Shoot tissue taken approximately 20 cm above the soil surface</tissue>
    </source>
</reference>
<dbReference type="SUPFAM" id="SSF53098">
    <property type="entry name" value="Ribonuclease H-like"/>
    <property type="match status" value="1"/>
</dbReference>
<dbReference type="GO" id="GO:0015074">
    <property type="term" value="P:DNA integration"/>
    <property type="evidence" value="ECO:0007669"/>
    <property type="project" value="UniProtKB-KW"/>
</dbReference>
<dbReference type="InterPro" id="IPR043502">
    <property type="entry name" value="DNA/RNA_pol_sf"/>
</dbReference>
<feature type="domain" description="Integrase catalytic" evidence="16">
    <location>
        <begin position="233"/>
        <end position="397"/>
    </location>
</feature>
<proteinExistence type="predicted"/>
<dbReference type="InterPro" id="IPR001584">
    <property type="entry name" value="Integrase_cat-core"/>
</dbReference>
<evidence type="ECO:0000256" key="9">
    <source>
        <dbReference type="ARBA" id="ARBA00022842"/>
    </source>
</evidence>
<keyword evidence="12" id="KW-0239">DNA-directed DNA polymerase</keyword>
<dbReference type="InterPro" id="IPR036397">
    <property type="entry name" value="RNaseH_sf"/>
</dbReference>
<dbReference type="Gene3D" id="1.10.340.70">
    <property type="match status" value="1"/>
</dbReference>
<evidence type="ECO:0000256" key="4">
    <source>
        <dbReference type="ARBA" id="ARBA00022722"/>
    </source>
</evidence>
<dbReference type="InterPro" id="IPR016197">
    <property type="entry name" value="Chromo-like_dom_sf"/>
</dbReference>
<dbReference type="CDD" id="cd09274">
    <property type="entry name" value="RNase_HI_RT_Ty3"/>
    <property type="match status" value="1"/>
</dbReference>
<dbReference type="Pfam" id="PF24626">
    <property type="entry name" value="SH3_Tf2-1"/>
    <property type="match status" value="1"/>
</dbReference>
<keyword evidence="8" id="KW-0378">Hydrolase</keyword>
<keyword evidence="10" id="KW-0229">DNA integration</keyword>
<keyword evidence="11" id="KW-0695">RNA-directed DNA polymerase</keyword>
<evidence type="ECO:0000256" key="11">
    <source>
        <dbReference type="ARBA" id="ARBA00022918"/>
    </source>
</evidence>